<feature type="region of interest" description="Disordered" evidence="1">
    <location>
        <begin position="129"/>
        <end position="163"/>
    </location>
</feature>
<dbReference type="Proteomes" id="UP001159405">
    <property type="component" value="Unassembled WGS sequence"/>
</dbReference>
<feature type="compositionally biased region" description="Basic and acidic residues" evidence="1">
    <location>
        <begin position="1"/>
        <end position="17"/>
    </location>
</feature>
<sequence>MDDGRDRNSKQRRRTIDEQFADEDASNLSLQGNNLDHDSEDSEQDTSPGTVRQLSVTGTTNEAPSDKGEPCSCDNNGAQGFSMAVAHRTPQCGFCDGGATNISNRASFTTTQIPHVANVVSRVYSATLPSLPDSSLEDGESVNSERGERLDTGPSPQEKRPKENVCELSFQVPSPGIVIRIFLMEYTCPERNEKTFFLYLLPEEDCEVYEEICRELKEKEGFSRQVSFVTVDSRRSQDFYTLLVQEEIKVEFEIENIMQESFVTLNQGNESVFRVPIIKSESKSRLAKGSKCQFVVQYVGECGKACQEQGKATLTIDSTSQTTLFFSISSWVS</sequence>
<dbReference type="EMBL" id="CALNXK010000043">
    <property type="protein sequence ID" value="CAH3127334.1"/>
    <property type="molecule type" value="Genomic_DNA"/>
</dbReference>
<gene>
    <name evidence="2" type="ORF">PLOB_00032895</name>
</gene>
<organism evidence="2 3">
    <name type="scientific">Porites lobata</name>
    <dbReference type="NCBI Taxonomy" id="104759"/>
    <lineage>
        <taxon>Eukaryota</taxon>
        <taxon>Metazoa</taxon>
        <taxon>Cnidaria</taxon>
        <taxon>Anthozoa</taxon>
        <taxon>Hexacorallia</taxon>
        <taxon>Scleractinia</taxon>
        <taxon>Fungiina</taxon>
        <taxon>Poritidae</taxon>
        <taxon>Porites</taxon>
    </lineage>
</organism>
<accession>A0ABN8NYS7</accession>
<feature type="non-terminal residue" evidence="2">
    <location>
        <position position="333"/>
    </location>
</feature>
<evidence type="ECO:0000256" key="1">
    <source>
        <dbReference type="SAM" id="MobiDB-lite"/>
    </source>
</evidence>
<feature type="region of interest" description="Disordered" evidence="1">
    <location>
        <begin position="1"/>
        <end position="70"/>
    </location>
</feature>
<proteinExistence type="predicted"/>
<name>A0ABN8NYS7_9CNID</name>
<feature type="compositionally biased region" description="Polar residues" evidence="1">
    <location>
        <begin position="45"/>
        <end position="63"/>
    </location>
</feature>
<comment type="caution">
    <text evidence="2">The sequence shown here is derived from an EMBL/GenBank/DDBJ whole genome shotgun (WGS) entry which is preliminary data.</text>
</comment>
<keyword evidence="3" id="KW-1185">Reference proteome</keyword>
<protein>
    <submittedName>
        <fullName evidence="2">Uncharacterized protein</fullName>
    </submittedName>
</protein>
<reference evidence="2 3" key="1">
    <citation type="submission" date="2022-05" db="EMBL/GenBank/DDBJ databases">
        <authorList>
            <consortium name="Genoscope - CEA"/>
            <person name="William W."/>
        </authorList>
    </citation>
    <scope>NUCLEOTIDE SEQUENCE [LARGE SCALE GENOMIC DNA]</scope>
</reference>
<feature type="compositionally biased region" description="Basic and acidic residues" evidence="1">
    <location>
        <begin position="143"/>
        <end position="163"/>
    </location>
</feature>
<evidence type="ECO:0000313" key="2">
    <source>
        <dbReference type="EMBL" id="CAH3127334.1"/>
    </source>
</evidence>
<evidence type="ECO:0000313" key="3">
    <source>
        <dbReference type="Proteomes" id="UP001159405"/>
    </source>
</evidence>